<dbReference type="SUPFAM" id="SSF53448">
    <property type="entry name" value="Nucleotide-diphospho-sugar transferases"/>
    <property type="match status" value="1"/>
</dbReference>
<keyword evidence="2" id="KW-0808">Transferase</keyword>
<reference evidence="3" key="1">
    <citation type="journal article" date="2019" name="Int. J. Syst. Evol. Microbiol.">
        <title>The Global Catalogue of Microorganisms (GCM) 10K type strain sequencing project: providing services to taxonomists for standard genome sequencing and annotation.</title>
        <authorList>
            <consortium name="The Broad Institute Genomics Platform"/>
            <consortium name="The Broad Institute Genome Sequencing Center for Infectious Disease"/>
            <person name="Wu L."/>
            <person name="Ma J."/>
        </authorList>
    </citation>
    <scope>NUCLEOTIDE SEQUENCE [LARGE SCALE GENOMIC DNA]</scope>
    <source>
        <strain evidence="3">CCUG 51308</strain>
    </source>
</reference>
<evidence type="ECO:0000313" key="3">
    <source>
        <dbReference type="Proteomes" id="UP001596492"/>
    </source>
</evidence>
<name>A0ABW2IFV6_9PROT</name>
<sequence length="320" mass="36641">MPTPLVAIVTPIYNGEEFLAEMLESVQAQTYPNLVHVILENNSTDKTLEIIESYSNGRVPILLHKNEVTLPRMENWNRAFELAPTDAEYVRLLCADDTITPDCIDEMVKVGEMDPEIGVIGCLHSCAGEIQDFFWDKNRNVFDGLEANRMTLLRQGVIMPVQMMMRQKFVRMRTPLFQGPLTGGFDLDTKMNLLTYSKFGFVHKSLGMTRVHENTVSAVEYGPKTRSWTSDGLYLMNKYGPAAFGTDYDAASKQFINYYIRRIMSWKKSDGGTQNLQRHFDALQDVGLSFNWSSKTKAMFDWILIKLGIRRNWTGYPGWQ</sequence>
<dbReference type="CDD" id="cd00761">
    <property type="entry name" value="Glyco_tranf_GTA_type"/>
    <property type="match status" value="1"/>
</dbReference>
<evidence type="ECO:0000259" key="1">
    <source>
        <dbReference type="Pfam" id="PF00535"/>
    </source>
</evidence>
<dbReference type="EC" id="2.4.-.-" evidence="2"/>
<protein>
    <submittedName>
        <fullName evidence="2">Glycosyltransferase family A protein</fullName>
        <ecNumber evidence="2">2.4.-.-</ecNumber>
    </submittedName>
</protein>
<organism evidence="2 3">
    <name type="scientific">Hirschia litorea</name>
    <dbReference type="NCBI Taxonomy" id="1199156"/>
    <lineage>
        <taxon>Bacteria</taxon>
        <taxon>Pseudomonadati</taxon>
        <taxon>Pseudomonadota</taxon>
        <taxon>Alphaproteobacteria</taxon>
        <taxon>Hyphomonadales</taxon>
        <taxon>Hyphomonadaceae</taxon>
        <taxon>Hirschia</taxon>
    </lineage>
</organism>
<dbReference type="Proteomes" id="UP001596492">
    <property type="component" value="Unassembled WGS sequence"/>
</dbReference>
<comment type="caution">
    <text evidence="2">The sequence shown here is derived from an EMBL/GenBank/DDBJ whole genome shotgun (WGS) entry which is preliminary data.</text>
</comment>
<gene>
    <name evidence="2" type="ORF">ACFQS8_00080</name>
</gene>
<dbReference type="RefSeq" id="WP_382164526.1">
    <property type="nucleotide sequence ID" value="NZ_JBHTBR010000002.1"/>
</dbReference>
<dbReference type="Gene3D" id="3.90.550.10">
    <property type="entry name" value="Spore Coat Polysaccharide Biosynthesis Protein SpsA, Chain A"/>
    <property type="match status" value="1"/>
</dbReference>
<feature type="domain" description="Glycosyltransferase 2-like" evidence="1">
    <location>
        <begin position="8"/>
        <end position="170"/>
    </location>
</feature>
<dbReference type="EMBL" id="JBHTBR010000002">
    <property type="protein sequence ID" value="MFC7290003.1"/>
    <property type="molecule type" value="Genomic_DNA"/>
</dbReference>
<accession>A0ABW2IFV6</accession>
<dbReference type="InterPro" id="IPR001173">
    <property type="entry name" value="Glyco_trans_2-like"/>
</dbReference>
<dbReference type="GO" id="GO:0016757">
    <property type="term" value="F:glycosyltransferase activity"/>
    <property type="evidence" value="ECO:0007669"/>
    <property type="project" value="UniProtKB-KW"/>
</dbReference>
<dbReference type="InterPro" id="IPR029044">
    <property type="entry name" value="Nucleotide-diphossugar_trans"/>
</dbReference>
<keyword evidence="2" id="KW-0328">Glycosyltransferase</keyword>
<evidence type="ECO:0000313" key="2">
    <source>
        <dbReference type="EMBL" id="MFC7290003.1"/>
    </source>
</evidence>
<dbReference type="Pfam" id="PF00535">
    <property type="entry name" value="Glycos_transf_2"/>
    <property type="match status" value="1"/>
</dbReference>
<dbReference type="PANTHER" id="PTHR22916:SF3">
    <property type="entry name" value="UDP-GLCNAC:BETAGAL BETA-1,3-N-ACETYLGLUCOSAMINYLTRANSFERASE-LIKE PROTEIN 1"/>
    <property type="match status" value="1"/>
</dbReference>
<proteinExistence type="predicted"/>
<dbReference type="PANTHER" id="PTHR22916">
    <property type="entry name" value="GLYCOSYLTRANSFERASE"/>
    <property type="match status" value="1"/>
</dbReference>
<keyword evidence="3" id="KW-1185">Reference proteome</keyword>